<feature type="transmembrane region" description="Helical" evidence="1">
    <location>
        <begin position="89"/>
        <end position="109"/>
    </location>
</feature>
<feature type="transmembrane region" description="Helical" evidence="1">
    <location>
        <begin position="21"/>
        <end position="43"/>
    </location>
</feature>
<keyword evidence="1" id="KW-0812">Transmembrane</keyword>
<organism evidence="2">
    <name type="scientific">uncultured prokaryote</name>
    <dbReference type="NCBI Taxonomy" id="198431"/>
    <lineage>
        <taxon>unclassified sequences</taxon>
        <taxon>environmental samples</taxon>
    </lineage>
</organism>
<evidence type="ECO:0000256" key="1">
    <source>
        <dbReference type="SAM" id="Phobius"/>
    </source>
</evidence>
<protein>
    <submittedName>
        <fullName evidence="2">Uncharacterized protein</fullName>
    </submittedName>
</protein>
<reference evidence="2" key="2">
    <citation type="submission" date="2015-07" db="EMBL/GenBank/DDBJ databases">
        <title>Plasmids, circular viruses and viroids from rat gut.</title>
        <authorList>
            <person name="Jorgensen T.J."/>
            <person name="Hansen M.A."/>
            <person name="Xu Z."/>
            <person name="Tabak M.A."/>
            <person name="Sorensen S.J."/>
            <person name="Hansen L.H."/>
        </authorList>
    </citation>
    <scope>NUCLEOTIDE SEQUENCE</scope>
    <source>
        <strain evidence="2">RGFK0004</strain>
    </source>
</reference>
<keyword evidence="1" id="KW-1133">Transmembrane helix</keyword>
<keyword evidence="1" id="KW-0472">Membrane</keyword>
<reference evidence="2" key="1">
    <citation type="submission" date="2015-06" db="EMBL/GenBank/DDBJ databases">
        <authorList>
            <person name="Joergensen T."/>
        </authorList>
    </citation>
    <scope>NUCLEOTIDE SEQUENCE</scope>
    <source>
        <strain evidence="2">RGFK0004</strain>
    </source>
</reference>
<accession>A0A0H5PWN4</accession>
<feature type="transmembrane region" description="Helical" evidence="1">
    <location>
        <begin position="115"/>
        <end position="131"/>
    </location>
</feature>
<evidence type="ECO:0000313" key="2">
    <source>
        <dbReference type="EMBL" id="CRY93599.1"/>
    </source>
</evidence>
<name>A0A0H5PWN4_9ZZZZ</name>
<proteinExistence type="predicted"/>
<sequence>MNNWRSKTLEKLEHQPVWLSICTTAIITALGALLVCNLFYLHWEENDDFYMGSLANGALGERTSYIVSTNIVVGWVLKSLYLIAPGISWIAVVWEGLVALSFAVILWILQKRLGWANGLAIWTVFLLLFGHKDPSKKCE</sequence>
<dbReference type="EMBL" id="LN852700">
    <property type="protein sequence ID" value="CRY93599.1"/>
    <property type="molecule type" value="Genomic_DNA"/>
</dbReference>
<dbReference type="AlphaFoldDB" id="A0A0H5PWN4"/>